<evidence type="ECO:0000256" key="1">
    <source>
        <dbReference type="ARBA" id="ARBA00022630"/>
    </source>
</evidence>
<evidence type="ECO:0000256" key="3">
    <source>
        <dbReference type="ARBA" id="ARBA00022982"/>
    </source>
</evidence>
<evidence type="ECO:0000313" key="7">
    <source>
        <dbReference type="Proteomes" id="UP001499915"/>
    </source>
</evidence>
<dbReference type="Pfam" id="PF00258">
    <property type="entry name" value="Flavodoxin_1"/>
    <property type="match status" value="1"/>
</dbReference>
<dbReference type="SUPFAM" id="SSF52218">
    <property type="entry name" value="Flavoproteins"/>
    <property type="match status" value="1"/>
</dbReference>
<dbReference type="Proteomes" id="UP001499915">
    <property type="component" value="Unassembled WGS sequence"/>
</dbReference>
<accession>A0ABN1I5E0</accession>
<evidence type="ECO:0000256" key="4">
    <source>
        <dbReference type="SAM" id="Phobius"/>
    </source>
</evidence>
<reference evidence="6 7" key="1">
    <citation type="journal article" date="2019" name="Int. J. Syst. Evol. Microbiol.">
        <title>The Global Catalogue of Microorganisms (GCM) 10K type strain sequencing project: providing services to taxonomists for standard genome sequencing and annotation.</title>
        <authorList>
            <consortium name="The Broad Institute Genomics Platform"/>
            <consortium name="The Broad Institute Genome Sequencing Center for Infectious Disease"/>
            <person name="Wu L."/>
            <person name="Ma J."/>
        </authorList>
    </citation>
    <scope>NUCLEOTIDE SEQUENCE [LARGE SCALE GENOMIC DNA]</scope>
    <source>
        <strain evidence="6 7">JCM 15134</strain>
    </source>
</reference>
<dbReference type="PROSITE" id="PS50902">
    <property type="entry name" value="FLAVODOXIN_LIKE"/>
    <property type="match status" value="1"/>
</dbReference>
<dbReference type="InterPro" id="IPR008254">
    <property type="entry name" value="Flavodoxin/NO_synth"/>
</dbReference>
<keyword evidence="3" id="KW-0249">Electron transport</keyword>
<keyword evidence="2" id="KW-0288">FMN</keyword>
<organism evidence="6 7">
    <name type="scientific">Marinobacterium maritimum</name>
    <dbReference type="NCBI Taxonomy" id="500162"/>
    <lineage>
        <taxon>Bacteria</taxon>
        <taxon>Pseudomonadati</taxon>
        <taxon>Pseudomonadota</taxon>
        <taxon>Gammaproteobacteria</taxon>
        <taxon>Oceanospirillales</taxon>
        <taxon>Oceanospirillaceae</taxon>
        <taxon>Marinobacterium</taxon>
    </lineage>
</organism>
<evidence type="ECO:0000256" key="2">
    <source>
        <dbReference type="ARBA" id="ARBA00022643"/>
    </source>
</evidence>
<feature type="transmembrane region" description="Helical" evidence="4">
    <location>
        <begin position="31"/>
        <end position="48"/>
    </location>
</feature>
<dbReference type="InterPro" id="IPR029039">
    <property type="entry name" value="Flavoprotein-like_sf"/>
</dbReference>
<dbReference type="Gene3D" id="3.40.50.360">
    <property type="match status" value="1"/>
</dbReference>
<gene>
    <name evidence="6" type="ORF">GCM10009104_15500</name>
</gene>
<dbReference type="PANTHER" id="PTHR19384:SF84">
    <property type="entry name" value="METHIONINE SYNTHASE REDUCTASE"/>
    <property type="match status" value="1"/>
</dbReference>
<keyword evidence="3" id="KW-0813">Transport</keyword>
<evidence type="ECO:0000313" key="6">
    <source>
        <dbReference type="EMBL" id="GAA0689868.1"/>
    </source>
</evidence>
<feature type="domain" description="Flavodoxin-like" evidence="5">
    <location>
        <begin position="64"/>
        <end position="198"/>
    </location>
</feature>
<evidence type="ECO:0000259" key="5">
    <source>
        <dbReference type="PROSITE" id="PS50902"/>
    </source>
</evidence>
<keyword evidence="4" id="KW-0812">Transmembrane</keyword>
<name>A0ABN1I5E0_9GAMM</name>
<dbReference type="RefSeq" id="WP_343804617.1">
    <property type="nucleotide sequence ID" value="NZ_BAAAET010000002.1"/>
</dbReference>
<keyword evidence="1" id="KW-0285">Flavoprotein</keyword>
<keyword evidence="4" id="KW-0472">Membrane</keyword>
<keyword evidence="7" id="KW-1185">Reference proteome</keyword>
<dbReference type="InterPro" id="IPR001094">
    <property type="entry name" value="Flavdoxin-like"/>
</dbReference>
<dbReference type="PANTHER" id="PTHR19384">
    <property type="entry name" value="NITRIC OXIDE SYNTHASE-RELATED"/>
    <property type="match status" value="1"/>
</dbReference>
<keyword evidence="4" id="KW-1133">Transmembrane helix</keyword>
<protein>
    <recommendedName>
        <fullName evidence="5">Flavodoxin-like domain-containing protein</fullName>
    </recommendedName>
</protein>
<sequence>MRVGLKSLWLLLGLVLLLTWQLDGLAPERRWVASITLVLYAGVLAAALRRARPDGSNMEVRLDYRVAYATETGTARQLAQETCKRLRKAGLTAAPVALNQLSTVPVPERALLLVVSTTGNGDAPKTGIGWDDGEVSMRYAGCPFAVLALGDRNYPRFCAFGLDVEQRLQAAGAKPLFAPVQVSQADPRMIDAWFRQLLPKGD</sequence>
<comment type="caution">
    <text evidence="6">The sequence shown here is derived from an EMBL/GenBank/DDBJ whole genome shotgun (WGS) entry which is preliminary data.</text>
</comment>
<proteinExistence type="predicted"/>
<dbReference type="PRINTS" id="PR00369">
    <property type="entry name" value="FLAVODOXIN"/>
</dbReference>
<dbReference type="EMBL" id="BAAAET010000002">
    <property type="protein sequence ID" value="GAA0689868.1"/>
    <property type="molecule type" value="Genomic_DNA"/>
</dbReference>